<gene>
    <name evidence="2" type="ORF">DAERI_220019</name>
</gene>
<evidence type="ECO:0000313" key="3">
    <source>
        <dbReference type="Proteomes" id="UP000236569"/>
    </source>
</evidence>
<comment type="caution">
    <text evidence="2">The sequence shown here is derived from an EMBL/GenBank/DDBJ whole genome shotgun (WGS) entry which is preliminary data.</text>
</comment>
<dbReference type="Gene3D" id="3.60.15.10">
    <property type="entry name" value="Ribonuclease Z/Hydroxyacylglutathione hydrolase-like"/>
    <property type="match status" value="1"/>
</dbReference>
<reference evidence="3" key="1">
    <citation type="submission" date="2018-01" db="EMBL/GenBank/DDBJ databases">
        <title>Draft Genome Sequence of the Radioresistant Bacterium Deinococcus aerius TR0125, Isolated from the Higher Atmosphere above Japan.</title>
        <authorList>
            <person name="Satoh K."/>
            <person name="Arai H."/>
            <person name="Sanzen T."/>
            <person name="Kawaguchi Y."/>
            <person name="Hayashi H."/>
            <person name="Yokobori S."/>
            <person name="Yamagishi A."/>
            <person name="Oono Y."/>
            <person name="Narumi I."/>
        </authorList>
    </citation>
    <scope>NUCLEOTIDE SEQUENCE [LARGE SCALE GENOMIC DNA]</scope>
    <source>
        <strain evidence="3">TR0125</strain>
    </source>
</reference>
<dbReference type="OrthoDB" id="9761531at2"/>
<dbReference type="SUPFAM" id="SSF56281">
    <property type="entry name" value="Metallo-hydrolase/oxidoreductase"/>
    <property type="match status" value="1"/>
</dbReference>
<accession>A0A2I9DAV7</accession>
<dbReference type="RefSeq" id="WP_103131356.1">
    <property type="nucleotide sequence ID" value="NZ_BFAG01000022.1"/>
</dbReference>
<sequence length="207" mass="22656">MLEYRTFGANTYLLRTPEGTLLVDSGLSRTREQVLAWAREEGVRAVLLTHHHPDHAGGARHLWEALALPIYAHPLDVPYLTGEVPRPPLGLPVVGRILNFPVPPVPRAALQTLEEGDSLMVWEVVHLPGHTPGQIGLMREGVLIAADAVGSRRGRAALPPGFLNEDQEQTRRTVRKIANMEPREVYVGHGPVLTGGEVRALAERLGV</sequence>
<dbReference type="InterPro" id="IPR036866">
    <property type="entry name" value="RibonucZ/Hydroxyglut_hydro"/>
</dbReference>
<dbReference type="PANTHER" id="PTHR42951">
    <property type="entry name" value="METALLO-BETA-LACTAMASE DOMAIN-CONTAINING"/>
    <property type="match status" value="1"/>
</dbReference>
<dbReference type="InterPro" id="IPR050855">
    <property type="entry name" value="NDM-1-like"/>
</dbReference>
<dbReference type="Proteomes" id="UP000236569">
    <property type="component" value="Unassembled WGS sequence"/>
</dbReference>
<dbReference type="InterPro" id="IPR001279">
    <property type="entry name" value="Metallo-B-lactamas"/>
</dbReference>
<dbReference type="SMART" id="SM00849">
    <property type="entry name" value="Lactamase_B"/>
    <property type="match status" value="1"/>
</dbReference>
<dbReference type="PANTHER" id="PTHR42951:SF14">
    <property type="entry name" value="METALLO-BETA-LACTAMASE SUPERFAMILY PROTEIN"/>
    <property type="match status" value="1"/>
</dbReference>
<name>A0A2I9DAV7_9DEIO</name>
<proteinExistence type="predicted"/>
<dbReference type="CDD" id="cd07721">
    <property type="entry name" value="yflN-like_MBL-fold"/>
    <property type="match status" value="1"/>
</dbReference>
<evidence type="ECO:0000313" key="2">
    <source>
        <dbReference type="EMBL" id="GBF08076.1"/>
    </source>
</evidence>
<protein>
    <submittedName>
        <fullName evidence="2">Beta-lactamase domain protein</fullName>
    </submittedName>
</protein>
<feature type="domain" description="Metallo-beta-lactamase" evidence="1">
    <location>
        <begin position="8"/>
        <end position="189"/>
    </location>
</feature>
<keyword evidence="3" id="KW-1185">Reference proteome</keyword>
<dbReference type="Pfam" id="PF00753">
    <property type="entry name" value="Lactamase_B"/>
    <property type="match status" value="1"/>
</dbReference>
<dbReference type="EMBL" id="BFAG01000022">
    <property type="protein sequence ID" value="GBF08076.1"/>
    <property type="molecule type" value="Genomic_DNA"/>
</dbReference>
<dbReference type="AlphaFoldDB" id="A0A2I9DAV7"/>
<organism evidence="2 3">
    <name type="scientific">Deinococcus aerius</name>
    <dbReference type="NCBI Taxonomy" id="200253"/>
    <lineage>
        <taxon>Bacteria</taxon>
        <taxon>Thermotogati</taxon>
        <taxon>Deinococcota</taxon>
        <taxon>Deinococci</taxon>
        <taxon>Deinococcales</taxon>
        <taxon>Deinococcaceae</taxon>
        <taxon>Deinococcus</taxon>
    </lineage>
</organism>
<evidence type="ECO:0000259" key="1">
    <source>
        <dbReference type="SMART" id="SM00849"/>
    </source>
</evidence>